<dbReference type="Gene3D" id="2.30.30.90">
    <property type="match status" value="1"/>
</dbReference>
<dbReference type="STRING" id="479434.Sthe_1384"/>
<evidence type="ECO:0000313" key="16">
    <source>
        <dbReference type="EMBL" id="ACZ38819.1"/>
    </source>
</evidence>
<dbReference type="SUPFAM" id="SSF47979">
    <property type="entry name" value="Iron-dependent repressor protein, dimerization domain"/>
    <property type="match status" value="1"/>
</dbReference>
<dbReference type="FunFam" id="1.10.60.10:FF:000004">
    <property type="entry name" value="DtxR family transcriptional regulator"/>
    <property type="match status" value="1"/>
</dbReference>
<dbReference type="Pfam" id="PF02742">
    <property type="entry name" value="Fe_dep_repr_C"/>
    <property type="match status" value="1"/>
</dbReference>
<dbReference type="GO" id="GO:0003677">
    <property type="term" value="F:DNA binding"/>
    <property type="evidence" value="ECO:0007669"/>
    <property type="project" value="UniProtKB-KW"/>
</dbReference>
<dbReference type="InterPro" id="IPR008988">
    <property type="entry name" value="Transcriptional_repressor_C"/>
</dbReference>
<evidence type="ECO:0000256" key="13">
    <source>
        <dbReference type="ARBA" id="ARBA00025185"/>
    </source>
</evidence>
<evidence type="ECO:0000256" key="6">
    <source>
        <dbReference type="ARBA" id="ARBA00022491"/>
    </source>
</evidence>
<dbReference type="SMART" id="SM00529">
    <property type="entry name" value="HTH_DTXR"/>
    <property type="match status" value="1"/>
</dbReference>
<dbReference type="InterPro" id="IPR022689">
    <property type="entry name" value="Iron_dep_repressor"/>
</dbReference>
<evidence type="ECO:0000256" key="9">
    <source>
        <dbReference type="ARBA" id="ARBA00023125"/>
    </source>
</evidence>
<keyword evidence="6" id="KW-0678">Repressor</keyword>
<comment type="similarity">
    <text evidence="2">Belongs to the DtxR/MntR family.</text>
</comment>
<comment type="function">
    <text evidence="13">In the presence of manganese, represses expression of mntH and mntS. Up-regulates expression of mntP.</text>
</comment>
<comment type="subunit">
    <text evidence="3">Homodimer.</text>
</comment>
<evidence type="ECO:0000256" key="5">
    <source>
        <dbReference type="ARBA" id="ARBA00022490"/>
    </source>
</evidence>
<comment type="subcellular location">
    <subcellularLocation>
        <location evidence="1">Cytoplasm</location>
    </subcellularLocation>
</comment>
<dbReference type="KEGG" id="sti:Sthe_1384"/>
<evidence type="ECO:0000313" key="17">
    <source>
        <dbReference type="Proteomes" id="UP000002027"/>
    </source>
</evidence>
<dbReference type="InterPro" id="IPR036421">
    <property type="entry name" value="Fe_dep_repressor_sf"/>
</dbReference>
<evidence type="ECO:0000256" key="14">
    <source>
        <dbReference type="ARBA" id="ARBA00032593"/>
    </source>
</evidence>
<dbReference type="Proteomes" id="UP000002027">
    <property type="component" value="Chromosome 1"/>
</dbReference>
<dbReference type="FunCoup" id="D1C3K2">
    <property type="interactions" value="40"/>
</dbReference>
<dbReference type="InterPro" id="IPR050536">
    <property type="entry name" value="DtxR_MntR_Metal-Reg"/>
</dbReference>
<dbReference type="AlphaFoldDB" id="D1C3K2"/>
<protein>
    <recommendedName>
        <fullName evidence="4">Transcriptional regulator MntR</fullName>
    </recommendedName>
    <alternativeName>
        <fullName evidence="14">Manganese transport regulator</fullName>
    </alternativeName>
</protein>
<dbReference type="SUPFAM" id="SSF46785">
    <property type="entry name" value="Winged helix' DNA-binding domain"/>
    <property type="match status" value="1"/>
</dbReference>
<dbReference type="InParanoid" id="D1C3K2"/>
<dbReference type="InterPro" id="IPR007167">
    <property type="entry name" value="Fe-transptr_FeoA-like"/>
</dbReference>
<dbReference type="InterPro" id="IPR001367">
    <property type="entry name" value="Fe_dep_repressor"/>
</dbReference>
<dbReference type="RefSeq" id="WP_012871866.1">
    <property type="nucleotide sequence ID" value="NC_013523.1"/>
</dbReference>
<organism evidence="16 17">
    <name type="scientific">Sphaerobacter thermophilus (strain ATCC 49802 / DSM 20745 / KCCM 41009 / NCIMB 13125 / S 6022)</name>
    <dbReference type="NCBI Taxonomy" id="479434"/>
    <lineage>
        <taxon>Bacteria</taxon>
        <taxon>Pseudomonadati</taxon>
        <taxon>Thermomicrobiota</taxon>
        <taxon>Thermomicrobia</taxon>
        <taxon>Sphaerobacterales</taxon>
        <taxon>Sphaerobacterineae</taxon>
        <taxon>Sphaerobacteraceae</taxon>
        <taxon>Sphaerobacter</taxon>
    </lineage>
</organism>
<sequence length="225" mass="25387">MRRRDDTITHAMEDYLKVIYSLQAETEVVTTQQIAERLNVQSPSVTNMIKRLAELNLVEHTPYRGVVLTPSGEKAALEVLRHHRLLELYLAEALGYSWDEVHEEADRLEHSISEELEARIDRALGYPTTDPHGHPIPSPEGEIKESADVNLGDLEVGEVAVVNRVCDRDPEKLRYLGALGLYPAAEVEVLERYPFDGPIRISLGGNEHILGRELAQSVHVTRSRR</sequence>
<dbReference type="InterPro" id="IPR022687">
    <property type="entry name" value="HTH_DTXR"/>
</dbReference>
<dbReference type="eggNOG" id="COG1321">
    <property type="taxonomic scope" value="Bacteria"/>
</dbReference>
<keyword evidence="11" id="KW-0804">Transcription</keyword>
<keyword evidence="8" id="KW-0805">Transcription regulation</keyword>
<name>D1C3K2_SPHTD</name>
<dbReference type="SUPFAM" id="SSF50037">
    <property type="entry name" value="C-terminal domain of transcriptional repressors"/>
    <property type="match status" value="1"/>
</dbReference>
<evidence type="ECO:0000256" key="11">
    <source>
        <dbReference type="ARBA" id="ARBA00023163"/>
    </source>
</evidence>
<dbReference type="PANTHER" id="PTHR33238">
    <property type="entry name" value="IRON (METAL) DEPENDENT REPRESSOR, DTXR FAMILY"/>
    <property type="match status" value="1"/>
</dbReference>
<dbReference type="Gene3D" id="1.10.10.10">
    <property type="entry name" value="Winged helix-like DNA-binding domain superfamily/Winged helix DNA-binding domain"/>
    <property type="match status" value="1"/>
</dbReference>
<evidence type="ECO:0000256" key="3">
    <source>
        <dbReference type="ARBA" id="ARBA00011738"/>
    </source>
</evidence>
<evidence type="ECO:0000256" key="7">
    <source>
        <dbReference type="ARBA" id="ARBA00023004"/>
    </source>
</evidence>
<dbReference type="SMART" id="SM00899">
    <property type="entry name" value="FeoA"/>
    <property type="match status" value="1"/>
</dbReference>
<dbReference type="EMBL" id="CP001823">
    <property type="protein sequence ID" value="ACZ38819.1"/>
    <property type="molecule type" value="Genomic_DNA"/>
</dbReference>
<evidence type="ECO:0000256" key="4">
    <source>
        <dbReference type="ARBA" id="ARBA00022386"/>
    </source>
</evidence>
<keyword evidence="9" id="KW-0238">DNA-binding</keyword>
<dbReference type="GO" id="GO:0046983">
    <property type="term" value="F:protein dimerization activity"/>
    <property type="evidence" value="ECO:0007669"/>
    <property type="project" value="InterPro"/>
</dbReference>
<dbReference type="GO" id="GO:0003700">
    <property type="term" value="F:DNA-binding transcription factor activity"/>
    <property type="evidence" value="ECO:0007669"/>
    <property type="project" value="InterPro"/>
</dbReference>
<dbReference type="Pfam" id="PF01325">
    <property type="entry name" value="Fe_dep_repress"/>
    <property type="match status" value="1"/>
</dbReference>
<reference evidence="17" key="1">
    <citation type="submission" date="2009-11" db="EMBL/GenBank/DDBJ databases">
        <title>The complete chromosome 1 of Sphaerobacter thermophilus DSM 20745.</title>
        <authorList>
            <person name="Lucas S."/>
            <person name="Copeland A."/>
            <person name="Lapidus A."/>
            <person name="Glavina del Rio T."/>
            <person name="Dalin E."/>
            <person name="Tice H."/>
            <person name="Bruce D."/>
            <person name="Goodwin L."/>
            <person name="Pitluck S."/>
            <person name="Kyrpides N."/>
            <person name="Mavromatis K."/>
            <person name="Ivanova N."/>
            <person name="Mikhailova N."/>
            <person name="LaButti K.M."/>
            <person name="Clum A."/>
            <person name="Sun H.I."/>
            <person name="Brettin T."/>
            <person name="Detter J.C."/>
            <person name="Han C."/>
            <person name="Larimer F."/>
            <person name="Land M."/>
            <person name="Hauser L."/>
            <person name="Markowitz V."/>
            <person name="Cheng J.F."/>
            <person name="Hugenholtz P."/>
            <person name="Woyke T."/>
            <person name="Wu D."/>
            <person name="Steenblock K."/>
            <person name="Schneider S."/>
            <person name="Pukall R."/>
            <person name="Goeker M."/>
            <person name="Klenk H.P."/>
            <person name="Eisen J.A."/>
        </authorList>
    </citation>
    <scope>NUCLEOTIDE SEQUENCE [LARGE SCALE GENOMIC DNA]</scope>
    <source>
        <strain evidence="17">ATCC 49802 / DSM 20745 / S 6022</strain>
    </source>
</reference>
<dbReference type="InterPro" id="IPR036388">
    <property type="entry name" value="WH-like_DNA-bd_sf"/>
</dbReference>
<evidence type="ECO:0000256" key="8">
    <source>
        <dbReference type="ARBA" id="ARBA00023015"/>
    </source>
</evidence>
<dbReference type="InterPro" id="IPR038157">
    <property type="entry name" value="FeoA_core_dom"/>
</dbReference>
<dbReference type="Pfam" id="PF04023">
    <property type="entry name" value="FeoA"/>
    <property type="match status" value="1"/>
</dbReference>
<proteinExistence type="inferred from homology"/>
<keyword evidence="7" id="KW-0408">Iron</keyword>
<keyword evidence="17" id="KW-1185">Reference proteome</keyword>
<feature type="domain" description="HTH dtxR-type" evidence="15">
    <location>
        <begin position="1"/>
        <end position="69"/>
    </location>
</feature>
<keyword evidence="5" id="KW-0963">Cytoplasm</keyword>
<dbReference type="PROSITE" id="PS50944">
    <property type="entry name" value="HTH_DTXR"/>
    <property type="match status" value="1"/>
</dbReference>
<keyword evidence="10" id="KW-0010">Activator</keyword>
<dbReference type="eggNOG" id="COG1918">
    <property type="taxonomic scope" value="Bacteria"/>
</dbReference>
<keyword evidence="12" id="KW-0464">Manganese</keyword>
<evidence type="ECO:0000256" key="12">
    <source>
        <dbReference type="ARBA" id="ARBA00023211"/>
    </source>
</evidence>
<dbReference type="Gene3D" id="1.10.60.10">
    <property type="entry name" value="Iron dependent repressor, metal binding and dimerisation domain"/>
    <property type="match status" value="1"/>
</dbReference>
<evidence type="ECO:0000256" key="1">
    <source>
        <dbReference type="ARBA" id="ARBA00004496"/>
    </source>
</evidence>
<dbReference type="HOGENOM" id="CLU_069532_0_2_0"/>
<evidence type="ECO:0000259" key="15">
    <source>
        <dbReference type="PROSITE" id="PS50944"/>
    </source>
</evidence>
<dbReference type="GO" id="GO:0005737">
    <property type="term" value="C:cytoplasm"/>
    <property type="evidence" value="ECO:0007669"/>
    <property type="project" value="UniProtKB-SubCell"/>
</dbReference>
<dbReference type="PANTHER" id="PTHR33238:SF11">
    <property type="entry name" value="TRANSCRIPTIONAL REGULATOR MNTR"/>
    <property type="match status" value="1"/>
</dbReference>
<evidence type="ECO:0000256" key="10">
    <source>
        <dbReference type="ARBA" id="ARBA00023159"/>
    </source>
</evidence>
<gene>
    <name evidence="16" type="ordered locus">Sthe_1384</name>
</gene>
<accession>D1C3K2</accession>
<dbReference type="GO" id="GO:0046914">
    <property type="term" value="F:transition metal ion binding"/>
    <property type="evidence" value="ECO:0007669"/>
    <property type="project" value="InterPro"/>
</dbReference>
<evidence type="ECO:0000256" key="2">
    <source>
        <dbReference type="ARBA" id="ARBA00007871"/>
    </source>
</evidence>
<dbReference type="InterPro" id="IPR036390">
    <property type="entry name" value="WH_DNA-bd_sf"/>
</dbReference>
<reference evidence="16 17" key="2">
    <citation type="journal article" date="2010" name="Stand. Genomic Sci.">
        <title>Complete genome sequence of Desulfohalobium retbaense type strain (HR(100)).</title>
        <authorList>
            <person name="Spring S."/>
            <person name="Nolan M."/>
            <person name="Lapidus A."/>
            <person name="Glavina Del Rio T."/>
            <person name="Copeland A."/>
            <person name="Tice H."/>
            <person name="Cheng J.F."/>
            <person name="Lucas S."/>
            <person name="Land M."/>
            <person name="Chen F."/>
            <person name="Bruce D."/>
            <person name="Goodwin L."/>
            <person name="Pitluck S."/>
            <person name="Ivanova N."/>
            <person name="Mavromatis K."/>
            <person name="Mikhailova N."/>
            <person name="Pati A."/>
            <person name="Chen A."/>
            <person name="Palaniappan K."/>
            <person name="Hauser L."/>
            <person name="Chang Y.J."/>
            <person name="Jeffries C.D."/>
            <person name="Munk C."/>
            <person name="Kiss H."/>
            <person name="Chain P."/>
            <person name="Han C."/>
            <person name="Brettin T."/>
            <person name="Detter J.C."/>
            <person name="Schuler E."/>
            <person name="Goker M."/>
            <person name="Rohde M."/>
            <person name="Bristow J."/>
            <person name="Eisen J.A."/>
            <person name="Markowitz V."/>
            <person name="Hugenholtz P."/>
            <person name="Kyrpides N.C."/>
            <person name="Klenk H.P."/>
        </authorList>
    </citation>
    <scope>NUCLEOTIDE SEQUENCE [LARGE SCALE GENOMIC DNA]</scope>
    <source>
        <strain evidence="17">ATCC 49802 / DSM 20745 / S 6022</strain>
    </source>
</reference>